<keyword evidence="4" id="KW-1185">Reference proteome</keyword>
<dbReference type="Gene3D" id="3.30.420.10">
    <property type="entry name" value="Ribonuclease H-like superfamily/Ribonuclease H"/>
    <property type="match status" value="1"/>
</dbReference>
<feature type="domain" description="Chromo" evidence="1">
    <location>
        <begin position="218"/>
        <end position="249"/>
    </location>
</feature>
<protein>
    <recommendedName>
        <fullName evidence="5">Chromo domain-containing protein</fullName>
    </recommendedName>
</protein>
<gene>
    <name evidence="3" type="ORF">KUTeg_022024</name>
</gene>
<dbReference type="InterPro" id="IPR016197">
    <property type="entry name" value="Chromo-like_dom_sf"/>
</dbReference>
<evidence type="ECO:0000313" key="4">
    <source>
        <dbReference type="Proteomes" id="UP001217089"/>
    </source>
</evidence>
<organism evidence="3 4">
    <name type="scientific">Tegillarca granosa</name>
    <name type="common">Malaysian cockle</name>
    <name type="synonym">Anadara granosa</name>
    <dbReference type="NCBI Taxonomy" id="220873"/>
    <lineage>
        <taxon>Eukaryota</taxon>
        <taxon>Metazoa</taxon>
        <taxon>Spiralia</taxon>
        <taxon>Lophotrochozoa</taxon>
        <taxon>Mollusca</taxon>
        <taxon>Bivalvia</taxon>
        <taxon>Autobranchia</taxon>
        <taxon>Pteriomorphia</taxon>
        <taxon>Arcoida</taxon>
        <taxon>Arcoidea</taxon>
        <taxon>Arcidae</taxon>
        <taxon>Tegillarca</taxon>
    </lineage>
</organism>
<dbReference type="Proteomes" id="UP001217089">
    <property type="component" value="Unassembled WGS sequence"/>
</dbReference>
<dbReference type="Gene3D" id="2.40.50.40">
    <property type="match status" value="1"/>
</dbReference>
<dbReference type="SUPFAM" id="SSF54160">
    <property type="entry name" value="Chromo domain-like"/>
    <property type="match status" value="1"/>
</dbReference>
<dbReference type="PROSITE" id="PS50994">
    <property type="entry name" value="INTEGRASE"/>
    <property type="match status" value="1"/>
</dbReference>
<dbReference type="SUPFAM" id="SSF53098">
    <property type="entry name" value="Ribonuclease H-like"/>
    <property type="match status" value="1"/>
</dbReference>
<dbReference type="PANTHER" id="PTHR46585">
    <property type="entry name" value="INTEGRASE CORE DOMAIN CONTAINING PROTEIN"/>
    <property type="match status" value="1"/>
</dbReference>
<dbReference type="InterPro" id="IPR000953">
    <property type="entry name" value="Chromo/chromo_shadow_dom"/>
</dbReference>
<evidence type="ECO:0000259" key="1">
    <source>
        <dbReference type="PROSITE" id="PS50013"/>
    </source>
</evidence>
<evidence type="ECO:0008006" key="5">
    <source>
        <dbReference type="Google" id="ProtNLM"/>
    </source>
</evidence>
<dbReference type="EMBL" id="JARBDR010000919">
    <property type="protein sequence ID" value="KAJ8300505.1"/>
    <property type="molecule type" value="Genomic_DNA"/>
</dbReference>
<feature type="domain" description="Integrase catalytic" evidence="2">
    <location>
        <begin position="84"/>
        <end position="196"/>
    </location>
</feature>
<dbReference type="InterPro" id="IPR036397">
    <property type="entry name" value="RNaseH_sf"/>
</dbReference>
<proteinExistence type="predicted"/>
<dbReference type="InterPro" id="IPR001584">
    <property type="entry name" value="Integrase_cat-core"/>
</dbReference>
<dbReference type="InterPro" id="IPR012337">
    <property type="entry name" value="RNaseH-like_sf"/>
</dbReference>
<accession>A0ABQ9EAI8</accession>
<dbReference type="PROSITE" id="PS50013">
    <property type="entry name" value="CHROMO_2"/>
    <property type="match status" value="1"/>
</dbReference>
<dbReference type="PANTHER" id="PTHR46585:SF1">
    <property type="entry name" value="CHROMO DOMAIN-CONTAINING PROTEIN"/>
    <property type="match status" value="1"/>
</dbReference>
<name>A0ABQ9EAI8_TEGGR</name>
<reference evidence="3 4" key="1">
    <citation type="submission" date="2022-12" db="EMBL/GenBank/DDBJ databases">
        <title>Chromosome-level genome of Tegillarca granosa.</title>
        <authorList>
            <person name="Kim J."/>
        </authorList>
    </citation>
    <scope>NUCLEOTIDE SEQUENCE [LARGE SCALE GENOMIC DNA]</scope>
    <source>
        <strain evidence="3">Teg-2019</strain>
        <tissue evidence="3">Adductor muscle</tissue>
    </source>
</reference>
<evidence type="ECO:0000259" key="2">
    <source>
        <dbReference type="PROSITE" id="PS50994"/>
    </source>
</evidence>
<sequence>MLLAVPINVRNKVRVLLNHLRKHLKWNERGEISVGENIIPGSNIVDLVKATLKDYKDFKPVGLKEFINRRHHFWTIPLHTTTGKEMVKAFVKLFAKGRKPTRIRSDKGSECNNKDVKRYLKEQKVGNFVTQNVVKASFAERAVKTIKSRIQHFMTKKQTHQSIDVLDKITESYNNTYRTIKRTPASIPQYKLKDYAGDVIEGMFYQNQLNKAYEQEVYMIEKLMKTRGKAGTKGYLVRWKGWGSKYDSWIGEDGFRGVNTRTNASRTS</sequence>
<comment type="caution">
    <text evidence="3">The sequence shown here is derived from an EMBL/GenBank/DDBJ whole genome shotgun (WGS) entry which is preliminary data.</text>
</comment>
<evidence type="ECO:0000313" key="3">
    <source>
        <dbReference type="EMBL" id="KAJ8300505.1"/>
    </source>
</evidence>